<feature type="region of interest" description="Disordered" evidence="1">
    <location>
        <begin position="242"/>
        <end position="310"/>
    </location>
</feature>
<dbReference type="VEuPathDB" id="PlasmoDB:AK88_05542"/>
<dbReference type="AlphaFoldDB" id="A0A0D9QCX1"/>
<name>A0A0D9QCX1_PLAFR</name>
<evidence type="ECO:0000259" key="2">
    <source>
        <dbReference type="Pfam" id="PF12887"/>
    </source>
</evidence>
<keyword evidence="4" id="KW-1185">Reference proteome</keyword>
<evidence type="ECO:0000313" key="4">
    <source>
        <dbReference type="Proteomes" id="UP000054561"/>
    </source>
</evidence>
<sequence>MQTRLWTDMKALLEEFVKYMEREDLDALAANCLNAGYKHPTRGPQPVVANVGDRLMCTLMSRALFFMNRWSSKSASTDNNDPHNAALKEHIRCAIVNIFMYILNESPCKSAMGVYYAWYTMKEMEPTLGRGLITTGKCEQGQFQNITIQEFDMEQMIKNWLKKNKSVTDKIGGQGIESTCRKTLAQLDGATKGTHTMGEKIEMKKEEKEAIRKLGNELKLIVEEVKTAVAQCAHAPEPCMESIDAVSRSEPQDDASKATVPNPVDSGTPAPPPQPTPVAPEAKDAPQVPTGKDRWGESTNTAAHEHEYRPYHFARMDAAMTTTHTRGGTAQQHRAAHLRCLT</sequence>
<gene>
    <name evidence="3" type="ORF">AK88_05542</name>
</gene>
<organism evidence="3 4">
    <name type="scientific">Plasmodium fragile</name>
    <dbReference type="NCBI Taxonomy" id="5857"/>
    <lineage>
        <taxon>Eukaryota</taxon>
        <taxon>Sar</taxon>
        <taxon>Alveolata</taxon>
        <taxon>Apicomplexa</taxon>
        <taxon>Aconoidasida</taxon>
        <taxon>Haemosporida</taxon>
        <taxon>Plasmodiidae</taxon>
        <taxon>Plasmodium</taxon>
        <taxon>Plasmodium (Plasmodium)</taxon>
    </lineage>
</organism>
<feature type="compositionally biased region" description="Pro residues" evidence="1">
    <location>
        <begin position="269"/>
        <end position="278"/>
    </location>
</feature>
<dbReference type="RefSeq" id="XP_012338567.1">
    <property type="nucleotide sequence ID" value="XM_012483144.1"/>
</dbReference>
<dbReference type="Proteomes" id="UP000054561">
    <property type="component" value="Unassembled WGS sequence"/>
</dbReference>
<feature type="region of interest" description="Disordered" evidence="1">
    <location>
        <begin position="323"/>
        <end position="342"/>
    </location>
</feature>
<protein>
    <recommendedName>
        <fullName evidence="2">Schizont-infected cell agglutination extracellular alpha domain-containing protein</fullName>
    </recommendedName>
</protein>
<evidence type="ECO:0000313" key="3">
    <source>
        <dbReference type="EMBL" id="KJP84824.1"/>
    </source>
</evidence>
<reference evidence="3 4" key="1">
    <citation type="submission" date="2014-03" db="EMBL/GenBank/DDBJ databases">
        <title>The Genome Sequence of Plasmodium fragile nilgiri.</title>
        <authorList>
            <consortium name="The Broad Institute Genomics Platform"/>
            <consortium name="The Broad Institute Genome Sequencing Center for Infectious Disease"/>
            <person name="Neafsey D."/>
            <person name="Duraisingh M."/>
            <person name="Young S.K."/>
            <person name="Zeng Q."/>
            <person name="Gargeya S."/>
            <person name="Abouelleil A."/>
            <person name="Alvarado L."/>
            <person name="Chapman S.B."/>
            <person name="Gainer-Dewar J."/>
            <person name="Goldberg J."/>
            <person name="Griggs A."/>
            <person name="Gujja S."/>
            <person name="Hansen M."/>
            <person name="Howarth C."/>
            <person name="Imamovic A."/>
            <person name="Larimer J."/>
            <person name="Pearson M."/>
            <person name="Poon T.W."/>
            <person name="Priest M."/>
            <person name="Roberts A."/>
            <person name="Saif S."/>
            <person name="Shea T."/>
            <person name="Sykes S."/>
            <person name="Wortman J."/>
            <person name="Nusbaum C."/>
            <person name="Birren B."/>
        </authorList>
    </citation>
    <scope>NUCLEOTIDE SEQUENCE [LARGE SCALE GENOMIC DNA]</scope>
    <source>
        <strain evidence="4">nilgiri</strain>
    </source>
</reference>
<feature type="domain" description="Schizont-infected cell agglutination extracellular alpha" evidence="2">
    <location>
        <begin position="3"/>
        <end position="160"/>
    </location>
</feature>
<feature type="compositionally biased region" description="Polar residues" evidence="1">
    <location>
        <begin position="323"/>
        <end position="332"/>
    </location>
</feature>
<dbReference type="EMBL" id="KQ001786">
    <property type="protein sequence ID" value="KJP84824.1"/>
    <property type="molecule type" value="Genomic_DNA"/>
</dbReference>
<accession>A0A0D9QCX1</accession>
<dbReference type="Pfam" id="PF12887">
    <property type="entry name" value="SICA_alpha"/>
    <property type="match status" value="1"/>
</dbReference>
<evidence type="ECO:0000256" key="1">
    <source>
        <dbReference type="SAM" id="MobiDB-lite"/>
    </source>
</evidence>
<proteinExistence type="predicted"/>
<dbReference type="GeneID" id="24270856"/>
<dbReference type="InterPro" id="IPR024290">
    <property type="entry name" value="SICA_extracell_a"/>
</dbReference>